<evidence type="ECO:0000313" key="2">
    <source>
        <dbReference type="Proteomes" id="UP000657918"/>
    </source>
</evidence>
<sequence length="87" mass="9683">MDVLLIKSAGAVGLILANSSKSISEQRKFLANILNPLLHRLKLLLHGIFHHQNDGILSFAYEVGFLVNYYTKLELQEAGMDPPPEPI</sequence>
<name>A0A835KGQ7_9ROSI</name>
<gene>
    <name evidence="1" type="ORF">SADUNF_Sadunf03G0077600</name>
</gene>
<evidence type="ECO:0000313" key="1">
    <source>
        <dbReference type="EMBL" id="KAF9685661.1"/>
    </source>
</evidence>
<keyword evidence="2" id="KW-1185">Reference proteome</keyword>
<comment type="caution">
    <text evidence="1">The sequence shown here is derived from an EMBL/GenBank/DDBJ whole genome shotgun (WGS) entry which is preliminary data.</text>
</comment>
<organism evidence="1 2">
    <name type="scientific">Salix dunnii</name>
    <dbReference type="NCBI Taxonomy" id="1413687"/>
    <lineage>
        <taxon>Eukaryota</taxon>
        <taxon>Viridiplantae</taxon>
        <taxon>Streptophyta</taxon>
        <taxon>Embryophyta</taxon>
        <taxon>Tracheophyta</taxon>
        <taxon>Spermatophyta</taxon>
        <taxon>Magnoliopsida</taxon>
        <taxon>eudicotyledons</taxon>
        <taxon>Gunneridae</taxon>
        <taxon>Pentapetalae</taxon>
        <taxon>rosids</taxon>
        <taxon>fabids</taxon>
        <taxon>Malpighiales</taxon>
        <taxon>Salicaceae</taxon>
        <taxon>Saliceae</taxon>
        <taxon>Salix</taxon>
    </lineage>
</organism>
<dbReference type="OrthoDB" id="9979195at2759"/>
<proteinExistence type="predicted"/>
<dbReference type="AlphaFoldDB" id="A0A835KGQ7"/>
<protein>
    <submittedName>
        <fullName evidence="1">Uncharacterized protein</fullName>
    </submittedName>
</protein>
<accession>A0A835KGQ7</accession>
<dbReference type="EMBL" id="JADGMS010000003">
    <property type="protein sequence ID" value="KAF9685661.1"/>
    <property type="molecule type" value="Genomic_DNA"/>
</dbReference>
<reference evidence="1 2" key="1">
    <citation type="submission" date="2020-10" db="EMBL/GenBank/DDBJ databases">
        <title>Plant Genome Project.</title>
        <authorList>
            <person name="Zhang R.-G."/>
        </authorList>
    </citation>
    <scope>NUCLEOTIDE SEQUENCE [LARGE SCALE GENOMIC DNA]</scope>
    <source>
        <strain evidence="1">FAFU-HL-1</strain>
        <tissue evidence="1">Leaf</tissue>
    </source>
</reference>
<dbReference type="Proteomes" id="UP000657918">
    <property type="component" value="Unassembled WGS sequence"/>
</dbReference>